<keyword evidence="4" id="KW-1185">Reference proteome</keyword>
<evidence type="ECO:0000256" key="1">
    <source>
        <dbReference type="SAM" id="Coils"/>
    </source>
</evidence>
<dbReference type="EMBL" id="MU157917">
    <property type="protein sequence ID" value="KAF9523441.1"/>
    <property type="molecule type" value="Genomic_DNA"/>
</dbReference>
<feature type="region of interest" description="Disordered" evidence="2">
    <location>
        <begin position="195"/>
        <end position="222"/>
    </location>
</feature>
<protein>
    <submittedName>
        <fullName evidence="3">Uncharacterized protein</fullName>
    </submittedName>
</protein>
<reference evidence="3" key="1">
    <citation type="submission" date="2020-11" db="EMBL/GenBank/DDBJ databases">
        <authorList>
            <consortium name="DOE Joint Genome Institute"/>
            <person name="Ahrendt S."/>
            <person name="Riley R."/>
            <person name="Andreopoulos W."/>
            <person name="Labutti K."/>
            <person name="Pangilinan J."/>
            <person name="Ruiz-Duenas F.J."/>
            <person name="Barrasa J.M."/>
            <person name="Sanchez-Garcia M."/>
            <person name="Camarero S."/>
            <person name="Miyauchi S."/>
            <person name="Serrano A."/>
            <person name="Linde D."/>
            <person name="Babiker R."/>
            <person name="Drula E."/>
            <person name="Ayuso-Fernandez I."/>
            <person name="Pacheco R."/>
            <person name="Padilla G."/>
            <person name="Ferreira P."/>
            <person name="Barriuso J."/>
            <person name="Kellner H."/>
            <person name="Castanera R."/>
            <person name="Alfaro M."/>
            <person name="Ramirez L."/>
            <person name="Pisabarro A.G."/>
            <person name="Kuo A."/>
            <person name="Tritt A."/>
            <person name="Lipzen A."/>
            <person name="He G."/>
            <person name="Yan M."/>
            <person name="Ng V."/>
            <person name="Cullen D."/>
            <person name="Martin F."/>
            <person name="Rosso M.-N."/>
            <person name="Henrissat B."/>
            <person name="Hibbett D."/>
            <person name="Martinez A.T."/>
            <person name="Grigoriev I.V."/>
        </authorList>
    </citation>
    <scope>NUCLEOTIDE SEQUENCE</scope>
    <source>
        <strain evidence="3">CBS 506.95</strain>
    </source>
</reference>
<dbReference type="Proteomes" id="UP000807306">
    <property type="component" value="Unassembled WGS sequence"/>
</dbReference>
<proteinExistence type="predicted"/>
<dbReference type="AlphaFoldDB" id="A0A9P6JJN0"/>
<evidence type="ECO:0000313" key="4">
    <source>
        <dbReference type="Proteomes" id="UP000807306"/>
    </source>
</evidence>
<feature type="coiled-coil region" evidence="1">
    <location>
        <begin position="259"/>
        <end position="303"/>
    </location>
</feature>
<name>A0A9P6JJN0_9AGAR</name>
<comment type="caution">
    <text evidence="3">The sequence shown here is derived from an EMBL/GenBank/DDBJ whole genome shotgun (WGS) entry which is preliminary data.</text>
</comment>
<evidence type="ECO:0000256" key="2">
    <source>
        <dbReference type="SAM" id="MobiDB-lite"/>
    </source>
</evidence>
<sequence length="311" mass="34471">MTFWFSGKSTNRDIEKSPASTPIKYPDVAMSSANKHTDGGSIYASNAPTQRGFYTFGTAMPYTGPAGIPAQLNMGLAPPSRPGYMPGGFKGPLNQQSGSYSAHSTNLGQPTHGGLTFQQTANIYAPAIATTSQVVPASHPNFSPKGHTLPAPPKPRKNTPVSTNFQQPPKITFTQNVNPEDMQLVLAFSTKLASSGGAVVRTRSSSRCPRSRSSTPVQQDDEPVRKARLIPQRDLQKDEELNTLREKQRRLATKINLPKEELKKQTEEVEVQKMMVEEREKELVETRKLARKQQEDFEKLKAQIRFIYFLP</sequence>
<accession>A0A9P6JJN0</accession>
<keyword evidence="1" id="KW-0175">Coiled coil</keyword>
<feature type="region of interest" description="Disordered" evidence="2">
    <location>
        <begin position="140"/>
        <end position="167"/>
    </location>
</feature>
<evidence type="ECO:0000313" key="3">
    <source>
        <dbReference type="EMBL" id="KAF9523441.1"/>
    </source>
</evidence>
<gene>
    <name evidence="3" type="ORF">CPB83DRAFT_898749</name>
</gene>
<organism evidence="3 4">
    <name type="scientific">Crepidotus variabilis</name>
    <dbReference type="NCBI Taxonomy" id="179855"/>
    <lineage>
        <taxon>Eukaryota</taxon>
        <taxon>Fungi</taxon>
        <taxon>Dikarya</taxon>
        <taxon>Basidiomycota</taxon>
        <taxon>Agaricomycotina</taxon>
        <taxon>Agaricomycetes</taxon>
        <taxon>Agaricomycetidae</taxon>
        <taxon>Agaricales</taxon>
        <taxon>Agaricineae</taxon>
        <taxon>Crepidotaceae</taxon>
        <taxon>Crepidotus</taxon>
    </lineage>
</organism>
<feature type="compositionally biased region" description="Low complexity" evidence="2">
    <location>
        <begin position="201"/>
        <end position="216"/>
    </location>
</feature>
<feature type="region of interest" description="Disordered" evidence="2">
    <location>
        <begin position="1"/>
        <end position="20"/>
    </location>
</feature>